<dbReference type="EMBL" id="JRHC01000007">
    <property type="protein sequence ID" value="KJF41950.1"/>
    <property type="molecule type" value="Genomic_DNA"/>
</dbReference>
<dbReference type="PANTHER" id="PTHR46797">
    <property type="entry name" value="HTH-TYPE TRANSCRIPTIONAL REGULATOR"/>
    <property type="match status" value="1"/>
</dbReference>
<dbReference type="Pfam" id="PF01381">
    <property type="entry name" value="HTH_3"/>
    <property type="match status" value="1"/>
</dbReference>
<dbReference type="GO" id="GO:0003677">
    <property type="term" value="F:DNA binding"/>
    <property type="evidence" value="ECO:0007669"/>
    <property type="project" value="UniProtKB-KW"/>
</dbReference>
<evidence type="ECO:0000256" key="1">
    <source>
        <dbReference type="ARBA" id="ARBA00023125"/>
    </source>
</evidence>
<dbReference type="OrthoDB" id="34624at2"/>
<dbReference type="CDD" id="cd02209">
    <property type="entry name" value="cupin_XRE_C"/>
    <property type="match status" value="1"/>
</dbReference>
<reference evidence="3 4" key="1">
    <citation type="submission" date="2014-09" db="EMBL/GenBank/DDBJ databases">
        <title>Draft Genome Sequence of Draconibacterium sp. JN14CK-3.</title>
        <authorList>
            <person name="Dong C."/>
            <person name="Lai Q."/>
            <person name="Shao Z."/>
        </authorList>
    </citation>
    <scope>NUCLEOTIDE SEQUENCE [LARGE SCALE GENOMIC DNA]</scope>
    <source>
        <strain evidence="3 4">JN14CK-3</strain>
    </source>
</reference>
<dbReference type="PROSITE" id="PS50943">
    <property type="entry name" value="HTH_CROC1"/>
    <property type="match status" value="1"/>
</dbReference>
<protein>
    <recommendedName>
        <fullName evidence="2">HTH cro/C1-type domain-containing protein</fullName>
    </recommendedName>
</protein>
<dbReference type="AlphaFoldDB" id="A0A0D8J4R2"/>
<sequence>MKRLGERIRRKREALHLKLNDLSKKVGISSSALSQIEKAKAFPSILTLKNIADSLNTTVGELIGENETLLNQPLIKTDQKKFVKKNESGTKLYLLSHHDPHKQMETYELEFVSGSDSKGIMTAHPGQEFCHVTEGKLAILLDGKPYVLETGDSFYFNSNITHNAQNIIEGTTRVVWVVTPPNI</sequence>
<name>A0A0D8J4R2_9BACT</name>
<dbReference type="InterPro" id="IPR001387">
    <property type="entry name" value="Cro/C1-type_HTH"/>
</dbReference>
<dbReference type="SMART" id="SM00530">
    <property type="entry name" value="HTH_XRE"/>
    <property type="match status" value="1"/>
</dbReference>
<dbReference type="InterPro" id="IPR013096">
    <property type="entry name" value="Cupin_2"/>
</dbReference>
<organism evidence="3 4">
    <name type="scientific">Draconibacterium sediminis</name>
    <dbReference type="NCBI Taxonomy" id="1544798"/>
    <lineage>
        <taxon>Bacteria</taxon>
        <taxon>Pseudomonadati</taxon>
        <taxon>Bacteroidota</taxon>
        <taxon>Bacteroidia</taxon>
        <taxon>Marinilabiliales</taxon>
        <taxon>Prolixibacteraceae</taxon>
        <taxon>Draconibacterium</taxon>
    </lineage>
</organism>
<feature type="domain" description="HTH cro/C1-type" evidence="2">
    <location>
        <begin position="8"/>
        <end position="62"/>
    </location>
</feature>
<gene>
    <name evidence="3" type="ORF">LH29_21920</name>
</gene>
<dbReference type="PANTHER" id="PTHR46797:SF1">
    <property type="entry name" value="METHYLPHOSPHONATE SYNTHASE"/>
    <property type="match status" value="1"/>
</dbReference>
<dbReference type="Pfam" id="PF07883">
    <property type="entry name" value="Cupin_2"/>
    <property type="match status" value="1"/>
</dbReference>
<dbReference type="Gene3D" id="2.60.120.10">
    <property type="entry name" value="Jelly Rolls"/>
    <property type="match status" value="1"/>
</dbReference>
<dbReference type="InterPro" id="IPR050807">
    <property type="entry name" value="TransReg_Diox_bact_type"/>
</dbReference>
<dbReference type="SUPFAM" id="SSF51182">
    <property type="entry name" value="RmlC-like cupins"/>
    <property type="match status" value="1"/>
</dbReference>
<evidence type="ECO:0000313" key="4">
    <source>
        <dbReference type="Proteomes" id="UP000032544"/>
    </source>
</evidence>
<keyword evidence="1" id="KW-0238">DNA-binding</keyword>
<proteinExistence type="predicted"/>
<dbReference type="RefSeq" id="WP_045033281.1">
    <property type="nucleotide sequence ID" value="NZ_JRHC01000007.1"/>
</dbReference>
<dbReference type="Proteomes" id="UP000032544">
    <property type="component" value="Unassembled WGS sequence"/>
</dbReference>
<accession>A0A0D8J4R2</accession>
<evidence type="ECO:0000313" key="3">
    <source>
        <dbReference type="EMBL" id="KJF41950.1"/>
    </source>
</evidence>
<evidence type="ECO:0000259" key="2">
    <source>
        <dbReference type="PROSITE" id="PS50943"/>
    </source>
</evidence>
<keyword evidence="4" id="KW-1185">Reference proteome</keyword>
<dbReference type="SUPFAM" id="SSF47413">
    <property type="entry name" value="lambda repressor-like DNA-binding domains"/>
    <property type="match status" value="1"/>
</dbReference>
<dbReference type="GO" id="GO:0005829">
    <property type="term" value="C:cytosol"/>
    <property type="evidence" value="ECO:0007669"/>
    <property type="project" value="TreeGrafter"/>
</dbReference>
<dbReference type="CDD" id="cd00093">
    <property type="entry name" value="HTH_XRE"/>
    <property type="match status" value="1"/>
</dbReference>
<dbReference type="GO" id="GO:0003700">
    <property type="term" value="F:DNA-binding transcription factor activity"/>
    <property type="evidence" value="ECO:0007669"/>
    <property type="project" value="TreeGrafter"/>
</dbReference>
<dbReference type="InterPro" id="IPR011051">
    <property type="entry name" value="RmlC_Cupin_sf"/>
</dbReference>
<comment type="caution">
    <text evidence="3">The sequence shown here is derived from an EMBL/GenBank/DDBJ whole genome shotgun (WGS) entry which is preliminary data.</text>
</comment>
<dbReference type="InterPro" id="IPR014710">
    <property type="entry name" value="RmlC-like_jellyroll"/>
</dbReference>
<dbReference type="InterPro" id="IPR010982">
    <property type="entry name" value="Lambda_DNA-bd_dom_sf"/>
</dbReference>
<dbReference type="Gene3D" id="1.10.260.40">
    <property type="entry name" value="lambda repressor-like DNA-binding domains"/>
    <property type="match status" value="1"/>
</dbReference>
<dbReference type="STRING" id="1544798.LH29_21920"/>